<dbReference type="EMBL" id="VSWC01000132">
    <property type="protein sequence ID" value="KAA1079690.1"/>
    <property type="molecule type" value="Genomic_DNA"/>
</dbReference>
<evidence type="ECO:0000313" key="1">
    <source>
        <dbReference type="EMBL" id="KAA1079690.1"/>
    </source>
</evidence>
<evidence type="ECO:0000313" key="3">
    <source>
        <dbReference type="Proteomes" id="UP000324748"/>
    </source>
</evidence>
<keyword evidence="3" id="KW-1185">Reference proteome</keyword>
<gene>
    <name evidence="1" type="ORF">PGT21_021002</name>
    <name evidence="2" type="ORF">PGTUg99_030365</name>
</gene>
<protein>
    <submittedName>
        <fullName evidence="1">Uncharacterized protein</fullName>
    </submittedName>
</protein>
<organism evidence="1 3">
    <name type="scientific">Puccinia graminis f. sp. tritici</name>
    <dbReference type="NCBI Taxonomy" id="56615"/>
    <lineage>
        <taxon>Eukaryota</taxon>
        <taxon>Fungi</taxon>
        <taxon>Dikarya</taxon>
        <taxon>Basidiomycota</taxon>
        <taxon>Pucciniomycotina</taxon>
        <taxon>Pucciniomycetes</taxon>
        <taxon>Pucciniales</taxon>
        <taxon>Pucciniaceae</taxon>
        <taxon>Puccinia</taxon>
    </lineage>
</organism>
<comment type="caution">
    <text evidence="1">The sequence shown here is derived from an EMBL/GenBank/DDBJ whole genome shotgun (WGS) entry which is preliminary data.</text>
</comment>
<accession>A0A5B0MV61</accession>
<reference evidence="3 4" key="1">
    <citation type="submission" date="2019-05" db="EMBL/GenBank/DDBJ databases">
        <title>Emergence of the Ug99 lineage of the wheat stem rust pathogen through somatic hybridization.</title>
        <authorList>
            <person name="Li F."/>
            <person name="Upadhyaya N.M."/>
            <person name="Sperschneider J."/>
            <person name="Matny O."/>
            <person name="Nguyen-Phuc H."/>
            <person name="Mago R."/>
            <person name="Raley C."/>
            <person name="Miller M.E."/>
            <person name="Silverstein K.A.T."/>
            <person name="Henningsen E."/>
            <person name="Hirsch C.D."/>
            <person name="Visser B."/>
            <person name="Pretorius Z.A."/>
            <person name="Steffenson B.J."/>
            <person name="Schwessinger B."/>
            <person name="Dodds P.N."/>
            <person name="Figueroa M."/>
        </authorList>
    </citation>
    <scope>NUCLEOTIDE SEQUENCE [LARGE SCALE GENOMIC DNA]</scope>
    <source>
        <strain evidence="1">21-0</strain>
        <strain evidence="2 4">Ug99</strain>
    </source>
</reference>
<dbReference type="AlphaFoldDB" id="A0A5B0MV61"/>
<evidence type="ECO:0000313" key="2">
    <source>
        <dbReference type="EMBL" id="KAA1100841.1"/>
    </source>
</evidence>
<dbReference type="Proteomes" id="UP000325313">
    <property type="component" value="Unassembled WGS sequence"/>
</dbReference>
<evidence type="ECO:0000313" key="4">
    <source>
        <dbReference type="Proteomes" id="UP000325313"/>
    </source>
</evidence>
<dbReference type="EMBL" id="VDEP01000339">
    <property type="protein sequence ID" value="KAA1100841.1"/>
    <property type="molecule type" value="Genomic_DNA"/>
</dbReference>
<proteinExistence type="predicted"/>
<dbReference type="Proteomes" id="UP000324748">
    <property type="component" value="Unassembled WGS sequence"/>
</dbReference>
<name>A0A5B0MV61_PUCGR</name>
<sequence length="93" mass="10155">MPPICCAITRRTHTGDSSLVEPPSTVPLDSYTLRAPKVAEKLMIVVTNAAESSIAGIRMTVDGVPTNALSTNCRKLWLPPIETAYSRFLPDWL</sequence>